<keyword evidence="6" id="KW-1185">Reference proteome</keyword>
<sequence>MAIYEAQVSLHSQLRIRRPQEEQWTDQLPLPFGMDIVAACLNGPELAGPMLHTVGIFFSFLVELAKLCGIRFSAQAVAHGTIADDVLRKSLGKDTIPVRHTAYWTRQEITPVTSAMIIAIELAKYILASTKAPILLHGRRDFVRFYGFIRNNLLASAPCRQSRLWRDISPFQMIDDLFFGAICVSCRADIDPREAQLQALDALERDLANLATRSSYLRREVTTLMNSKAHLEDNLDAVQADLKKAQEELLTQHRRATAVLTGMVGLTGRVIPEDIAAAVSKHFEIRAVRAPEGNPTSTDPPADASVRALASTFPERILGERDAEAVIRVVPGFQNKDREPTIPTLALARLFILASDQLLSKKELLALMVLNFPALSTPATVYMLRSRLTRAFKQQPSFYQVQRDDTVENQTFTGDSSLKCGVIPELPLRKVDWWDAHQCANGVAEPDLAAQKQVMLNVSRATDALYGAEAGGDACFAKEGGPSSSQRSNSPDEDEADVSMSAAPLASGSFSSPDNANSPASPANDEGDQGKTESSLRWYMDLPSLQRPPVPHSALEEPEDALQALLTTGRTFRIQERLPASAWSLRTSFPQRRGMVSPPRQVHFYWKQDIMRAADLLNKKHAVFHFGLDEVDSPSYHVKTPNGWQRLNDDTLPPSAQQLFQWICQRHPSRKLSVMSSASDPSDHSAALSRSDLEVDHSYQPEIVLTSPLPESYAQVMASKLHTSNLHKRSFGRSSMGVDSITYRVKQGGDIKTMRVSKGDTVWVAPGPSRQGQAIRATVRDLFLLGRDDEDRRTSGRALLEGYESRLQGRQGRGEQTAWSVYGLRPCSAAGNDVKIDAEEEAEFQRLMRAPISVETVRSPTLSLQEFAAQHKLNIADVESYPSWSPGAVLAMKFEESSEWVGMEDVSESIAVNGTEVWACRVLSAVGLRADQQMVAREFQLGDNIVLVPSTIGAQDESKQEVFYGKIITLNLLKRYPLKSSNYNIQVGPIIHAAYQRLQENGDDYKPDYYGKKPVPIKHRSPWWVENISNVLKRPDAVDLEQGGNVADDTAPSGVASGSSTQAVGSAQSASAPRESQEVEKGTDGPNETEAGSKDVMASARVFPATNDPASNLKIYFSPQAFRRPIK</sequence>
<gene>
    <name evidence="4" type="ORF">A4X03_0g3312</name>
    <name evidence="3" type="ORF">JKIAZH3_G7202</name>
</gene>
<evidence type="ECO:0000313" key="5">
    <source>
        <dbReference type="Proteomes" id="UP000077671"/>
    </source>
</evidence>
<evidence type="ECO:0000313" key="3">
    <source>
        <dbReference type="EMBL" id="CAD6926739.1"/>
    </source>
</evidence>
<keyword evidence="1" id="KW-0175">Coiled coil</keyword>
<feature type="region of interest" description="Disordered" evidence="2">
    <location>
        <begin position="477"/>
        <end position="533"/>
    </location>
</feature>
<dbReference type="AlphaFoldDB" id="A0A177VF83"/>
<comment type="caution">
    <text evidence="4">The sequence shown here is derived from an EMBL/GenBank/DDBJ whole genome shotgun (WGS) entry which is preliminary data.</text>
</comment>
<proteinExistence type="predicted"/>
<feature type="region of interest" description="Disordered" evidence="2">
    <location>
        <begin position="1042"/>
        <end position="1104"/>
    </location>
</feature>
<dbReference type="Proteomes" id="UP000077671">
    <property type="component" value="Unassembled WGS sequence"/>
</dbReference>
<dbReference type="EMBL" id="LWDD02000374">
    <property type="protein sequence ID" value="KAE8261369.1"/>
    <property type="molecule type" value="Genomic_DNA"/>
</dbReference>
<dbReference type="Proteomes" id="UP000836402">
    <property type="component" value="Unassembled WGS sequence"/>
</dbReference>
<dbReference type="EMBL" id="CAJHJG010003143">
    <property type="protein sequence ID" value="CAD6926739.1"/>
    <property type="molecule type" value="Genomic_DNA"/>
</dbReference>
<name>A0A177VF83_9BASI</name>
<reference evidence="4" key="1">
    <citation type="submission" date="2016-04" db="EMBL/GenBank/DDBJ databases">
        <authorList>
            <person name="Nguyen H.D."/>
            <person name="Kesanakurti P."/>
            <person name="Cullis J."/>
            <person name="Levesque C.A."/>
            <person name="Hambleton S."/>
        </authorList>
    </citation>
    <scope>NUCLEOTIDE SEQUENCE</scope>
    <source>
        <strain evidence="4">DAOMC 238032</strain>
    </source>
</reference>
<evidence type="ECO:0000256" key="1">
    <source>
        <dbReference type="SAM" id="Coils"/>
    </source>
</evidence>
<reference evidence="3" key="3">
    <citation type="submission" date="2020-10" db="EMBL/GenBank/DDBJ databases">
        <authorList>
            <person name="Sedaghatjoo S."/>
        </authorList>
    </citation>
    <scope>NUCLEOTIDE SEQUENCE</scope>
    <source>
        <strain evidence="3">AZH3</strain>
    </source>
</reference>
<evidence type="ECO:0000313" key="4">
    <source>
        <dbReference type="EMBL" id="KAE8261369.1"/>
    </source>
</evidence>
<feature type="compositionally biased region" description="Low complexity" evidence="2">
    <location>
        <begin position="511"/>
        <end position="524"/>
    </location>
</feature>
<accession>A0A177VF83</accession>
<evidence type="ECO:0000256" key="2">
    <source>
        <dbReference type="SAM" id="MobiDB-lite"/>
    </source>
</evidence>
<organism evidence="4 5">
    <name type="scientific">Tilletia caries</name>
    <name type="common">wheat bunt fungus</name>
    <dbReference type="NCBI Taxonomy" id="13290"/>
    <lineage>
        <taxon>Eukaryota</taxon>
        <taxon>Fungi</taxon>
        <taxon>Dikarya</taxon>
        <taxon>Basidiomycota</taxon>
        <taxon>Ustilaginomycotina</taxon>
        <taxon>Exobasidiomycetes</taxon>
        <taxon>Tilletiales</taxon>
        <taxon>Tilletiaceae</taxon>
        <taxon>Tilletia</taxon>
    </lineage>
</organism>
<feature type="compositionally biased region" description="Polar residues" evidence="2">
    <location>
        <begin position="1056"/>
        <end position="1071"/>
    </location>
</feature>
<feature type="coiled-coil region" evidence="1">
    <location>
        <begin position="193"/>
        <end position="255"/>
    </location>
</feature>
<protein>
    <submittedName>
        <fullName evidence="4">Uncharacterized protein</fullName>
    </submittedName>
</protein>
<reference evidence="4" key="2">
    <citation type="journal article" date="2019" name="IMA Fungus">
        <title>Genome sequencing and comparison of five Tilletia species to identify candidate genes for the detection of regulated species infecting wheat.</title>
        <authorList>
            <person name="Nguyen H.D.T."/>
            <person name="Sultana T."/>
            <person name="Kesanakurti P."/>
            <person name="Hambleton S."/>
        </authorList>
    </citation>
    <scope>NUCLEOTIDE SEQUENCE</scope>
    <source>
        <strain evidence="4">DAOMC 238032</strain>
    </source>
</reference>
<evidence type="ECO:0000313" key="6">
    <source>
        <dbReference type="Proteomes" id="UP000836402"/>
    </source>
</evidence>